<name>A0A7D0GHZ5_9BIVA</name>
<dbReference type="InterPro" id="IPR039428">
    <property type="entry name" value="NUOK/Mnh_C1-like"/>
</dbReference>
<evidence type="ECO:0000256" key="7">
    <source>
        <dbReference type="ARBA" id="ARBA00023027"/>
    </source>
</evidence>
<keyword evidence="6 10" id="KW-1133">Transmembrane helix</keyword>
<keyword evidence="8 10" id="KW-0472">Membrane</keyword>
<evidence type="ECO:0000256" key="10">
    <source>
        <dbReference type="SAM" id="Phobius"/>
    </source>
</evidence>
<dbReference type="Pfam" id="PF00420">
    <property type="entry name" value="Oxidored_q2"/>
    <property type="match status" value="1"/>
</dbReference>
<evidence type="ECO:0000256" key="6">
    <source>
        <dbReference type="ARBA" id="ARBA00022989"/>
    </source>
</evidence>
<keyword evidence="4 10" id="KW-0812">Transmembrane</keyword>
<evidence type="ECO:0000313" key="11">
    <source>
        <dbReference type="EMBL" id="QDH82324.1"/>
    </source>
</evidence>
<evidence type="ECO:0000256" key="9">
    <source>
        <dbReference type="ARBA" id="ARBA00031586"/>
    </source>
</evidence>
<evidence type="ECO:0000256" key="4">
    <source>
        <dbReference type="ARBA" id="ARBA00022692"/>
    </source>
</evidence>
<gene>
    <name evidence="11" type="primary">nad4l</name>
</gene>
<dbReference type="GO" id="GO:0016020">
    <property type="term" value="C:membrane"/>
    <property type="evidence" value="ECO:0007669"/>
    <property type="project" value="UniProtKB-SubCell"/>
</dbReference>
<geneLocation type="mitochondrion" evidence="11"/>
<feature type="transmembrane region" description="Helical" evidence="10">
    <location>
        <begin position="15"/>
        <end position="33"/>
    </location>
</feature>
<organism evidence="11">
    <name type="scientific">Anadara consociata</name>
    <dbReference type="NCBI Taxonomy" id="2592665"/>
    <lineage>
        <taxon>Eukaryota</taxon>
        <taxon>Metazoa</taxon>
        <taxon>Spiralia</taxon>
        <taxon>Lophotrochozoa</taxon>
        <taxon>Mollusca</taxon>
        <taxon>Bivalvia</taxon>
        <taxon>Autobranchia</taxon>
        <taxon>Pteriomorphia</taxon>
        <taxon>Arcoida</taxon>
        <taxon>Arcoidea</taxon>
        <taxon>Arcidae</taxon>
        <taxon>Anadara</taxon>
    </lineage>
</organism>
<comment type="similarity">
    <text evidence="2">Belongs to the complex I subunit 4L family.</text>
</comment>
<feature type="transmembrane region" description="Helical" evidence="10">
    <location>
        <begin position="45"/>
        <end position="64"/>
    </location>
</feature>
<accession>A0A7D0GHZ5</accession>
<evidence type="ECO:0000256" key="8">
    <source>
        <dbReference type="ARBA" id="ARBA00023136"/>
    </source>
</evidence>
<comment type="subcellular location">
    <subcellularLocation>
        <location evidence="1">Membrane</location>
        <topology evidence="1">Multi-pass membrane protein</topology>
    </subcellularLocation>
</comment>
<proteinExistence type="inferred from homology"/>
<evidence type="ECO:0000256" key="2">
    <source>
        <dbReference type="ARBA" id="ARBA00010519"/>
    </source>
</evidence>
<evidence type="ECO:0000256" key="5">
    <source>
        <dbReference type="ARBA" id="ARBA00022967"/>
    </source>
</evidence>
<evidence type="ECO:0000256" key="3">
    <source>
        <dbReference type="ARBA" id="ARBA00016612"/>
    </source>
</evidence>
<dbReference type="AlphaFoldDB" id="A0A7D0GHZ5"/>
<reference evidence="11" key="1">
    <citation type="submission" date="2018-06" db="EMBL/GenBank/DDBJ databases">
        <authorList>
            <person name="Sun S."/>
            <person name="Li Q."/>
            <person name="Kong L."/>
            <person name="Yu H."/>
        </authorList>
    </citation>
    <scope>NUCLEOTIDE SEQUENCE</scope>
</reference>
<keyword evidence="7" id="KW-0520">NAD</keyword>
<dbReference type="Gene3D" id="1.10.287.3510">
    <property type="match status" value="1"/>
</dbReference>
<keyword evidence="5" id="KW-1278">Translocase</keyword>
<dbReference type="EMBL" id="MH535977">
    <property type="protein sequence ID" value="QDH82324.1"/>
    <property type="molecule type" value="Genomic_DNA"/>
</dbReference>
<keyword evidence="11" id="KW-0496">Mitochondrion</keyword>
<sequence length="83" mass="8940">MFFGGFLSMLENKHVLSIMVSVEFLFLAAVWVASSTVGIYDMTPILILLVLGVCEAALMLSVLVRMVRGFGNDLVLGLGVLSC</sequence>
<evidence type="ECO:0000256" key="1">
    <source>
        <dbReference type="ARBA" id="ARBA00004141"/>
    </source>
</evidence>
<protein>
    <recommendedName>
        <fullName evidence="3">NADH-ubiquinone oxidoreductase chain 4L</fullName>
    </recommendedName>
    <alternativeName>
        <fullName evidence="9">NADH dehydrogenase subunit 4L</fullName>
    </alternativeName>
</protein>